<dbReference type="RefSeq" id="WP_170147152.1">
    <property type="nucleotide sequence ID" value="NZ_JAHBRY010000001.1"/>
</dbReference>
<dbReference type="PANTHER" id="PTHR30061:SF50">
    <property type="entry name" value="MALTOSE_MALTODEXTRIN-BINDING PERIPLASMIC PROTEIN"/>
    <property type="match status" value="1"/>
</dbReference>
<dbReference type="SUPFAM" id="SSF53850">
    <property type="entry name" value="Periplasmic binding protein-like II"/>
    <property type="match status" value="1"/>
</dbReference>
<evidence type="ECO:0000256" key="1">
    <source>
        <dbReference type="ARBA" id="ARBA00008520"/>
    </source>
</evidence>
<proteinExistence type="inferred from homology"/>
<dbReference type="Pfam" id="PF13416">
    <property type="entry name" value="SBP_bac_8"/>
    <property type="match status" value="1"/>
</dbReference>
<dbReference type="CDD" id="cd13585">
    <property type="entry name" value="PBP2_TMBP_like"/>
    <property type="match status" value="1"/>
</dbReference>
<protein>
    <submittedName>
        <fullName evidence="6">ABC-type glycerol-3-phosphate transport system substrate-binding protein</fullName>
    </submittedName>
</protein>
<dbReference type="GO" id="GO:1901982">
    <property type="term" value="F:maltose binding"/>
    <property type="evidence" value="ECO:0007669"/>
    <property type="project" value="TreeGrafter"/>
</dbReference>
<evidence type="ECO:0000256" key="4">
    <source>
        <dbReference type="ARBA" id="ARBA00022764"/>
    </source>
</evidence>
<dbReference type="Proteomes" id="UP000248021">
    <property type="component" value="Unassembled WGS sequence"/>
</dbReference>
<feature type="signal peptide" evidence="5">
    <location>
        <begin position="1"/>
        <end position="20"/>
    </location>
</feature>
<keyword evidence="7" id="KW-1185">Reference proteome</keyword>
<dbReference type="GO" id="GO:0042956">
    <property type="term" value="P:maltodextrin transmembrane transport"/>
    <property type="evidence" value="ECO:0007669"/>
    <property type="project" value="TreeGrafter"/>
</dbReference>
<keyword evidence="4" id="KW-0574">Periplasm</keyword>
<keyword evidence="3 5" id="KW-0732">Signal</keyword>
<dbReference type="GO" id="GO:0055052">
    <property type="term" value="C:ATP-binding cassette (ABC) transporter complex, substrate-binding subunit-containing"/>
    <property type="evidence" value="ECO:0007669"/>
    <property type="project" value="TreeGrafter"/>
</dbReference>
<dbReference type="EMBL" id="QJJK01000003">
    <property type="protein sequence ID" value="PXW61805.1"/>
    <property type="molecule type" value="Genomic_DNA"/>
</dbReference>
<gene>
    <name evidence="6" type="ORF">C7450_103323</name>
</gene>
<name>A0A2V3UBE4_9HYPH</name>
<evidence type="ECO:0000256" key="5">
    <source>
        <dbReference type="SAM" id="SignalP"/>
    </source>
</evidence>
<comment type="caution">
    <text evidence="6">The sequence shown here is derived from an EMBL/GenBank/DDBJ whole genome shotgun (WGS) entry which is preliminary data.</text>
</comment>
<evidence type="ECO:0000313" key="6">
    <source>
        <dbReference type="EMBL" id="PXW61805.1"/>
    </source>
</evidence>
<organism evidence="6 7">
    <name type="scientific">Chelatococcus asaccharovorans</name>
    <dbReference type="NCBI Taxonomy" id="28210"/>
    <lineage>
        <taxon>Bacteria</taxon>
        <taxon>Pseudomonadati</taxon>
        <taxon>Pseudomonadota</taxon>
        <taxon>Alphaproteobacteria</taxon>
        <taxon>Hyphomicrobiales</taxon>
        <taxon>Chelatococcaceae</taxon>
        <taxon>Chelatococcus</taxon>
    </lineage>
</organism>
<sequence length="414" mass="44616">MKSIIAGACCLVALSGAALAQDRSFKYPSWMWEEGQVGAWHKERKAEFEAKHPGVKVEATVLSPATFENVITTQIAAGDVPDLMPAYTNMLAPLIDAGILAPLDDCIAASSYKDRLLPSIKFAQKDGKTYGVPLTMSPQSMIVNKDLLDKAGVTSIPTTPEAFHAAAKAVKEKTGQWGYGFPNNMSNALFPYLQSMQWVIGLGGDWSKPDGTITANDPLTVQGVSWTKRFLDENLSPKGLDANAIRTMFAEGKVAFIFDGPWVIGQVATTNPDLVKKVDFAVMPTPTHAAITGGAFYTIPAGSKLKAEACDYLEIINAEPAQRSYVEKLLQIPGTDVKLSPEFLAKNPWVGQMVEIAAKYPGGLGYAPPGYAVDAAEFRQIVTDHLAKIYAGTATVEEGLNQAQKALETWAKTR</sequence>
<dbReference type="AlphaFoldDB" id="A0A2V3UBE4"/>
<evidence type="ECO:0000256" key="3">
    <source>
        <dbReference type="ARBA" id="ARBA00022729"/>
    </source>
</evidence>
<comment type="similarity">
    <text evidence="1">Belongs to the bacterial solute-binding protein 1 family.</text>
</comment>
<feature type="chain" id="PRO_5016026643" evidence="5">
    <location>
        <begin position="21"/>
        <end position="414"/>
    </location>
</feature>
<dbReference type="InterPro" id="IPR006059">
    <property type="entry name" value="SBP"/>
</dbReference>
<accession>A0A2V3UBE4</accession>
<evidence type="ECO:0000256" key="2">
    <source>
        <dbReference type="ARBA" id="ARBA00022448"/>
    </source>
</evidence>
<keyword evidence="2" id="KW-0813">Transport</keyword>
<dbReference type="GO" id="GO:0015768">
    <property type="term" value="P:maltose transport"/>
    <property type="evidence" value="ECO:0007669"/>
    <property type="project" value="TreeGrafter"/>
</dbReference>
<reference evidence="6 7" key="1">
    <citation type="submission" date="2018-05" db="EMBL/GenBank/DDBJ databases">
        <title>Genomic Encyclopedia of Type Strains, Phase IV (KMG-IV): sequencing the most valuable type-strain genomes for metagenomic binning, comparative biology and taxonomic classification.</title>
        <authorList>
            <person name="Goeker M."/>
        </authorList>
    </citation>
    <scope>NUCLEOTIDE SEQUENCE [LARGE SCALE GENOMIC DNA]</scope>
    <source>
        <strain evidence="6 7">DSM 6462</strain>
    </source>
</reference>
<dbReference type="Gene3D" id="3.40.190.10">
    <property type="entry name" value="Periplasmic binding protein-like II"/>
    <property type="match status" value="1"/>
</dbReference>
<evidence type="ECO:0000313" key="7">
    <source>
        <dbReference type="Proteomes" id="UP000248021"/>
    </source>
</evidence>
<dbReference type="PANTHER" id="PTHR30061">
    <property type="entry name" value="MALTOSE-BINDING PERIPLASMIC PROTEIN"/>
    <property type="match status" value="1"/>
</dbReference>